<feature type="region of interest" description="Disordered" evidence="9">
    <location>
        <begin position="222"/>
        <end position="243"/>
    </location>
</feature>
<keyword evidence="6" id="KW-0249">Electron transport</keyword>
<evidence type="ECO:0000256" key="7">
    <source>
        <dbReference type="ARBA" id="ARBA00023128"/>
    </source>
</evidence>
<protein>
    <submittedName>
        <fullName evidence="10">Uncharacterized protein</fullName>
    </submittedName>
</protein>
<dbReference type="Proteomes" id="UP000193240">
    <property type="component" value="Unassembled WGS sequence"/>
</dbReference>
<evidence type="ECO:0000256" key="3">
    <source>
        <dbReference type="ARBA" id="ARBA00022448"/>
    </source>
</evidence>
<accession>A0A1Y2LVG5</accession>
<keyword evidence="4" id="KW-0679">Respiratory chain</keyword>
<dbReference type="PANTHER" id="PTHR12653:SF0">
    <property type="entry name" value="NADH DEHYDROGENASE [UBIQUINONE] 1 ALPHA SUBCOMPLEX SUBUNIT 5"/>
    <property type="match status" value="1"/>
</dbReference>
<dbReference type="GO" id="GO:0022904">
    <property type="term" value="P:respiratory electron transport chain"/>
    <property type="evidence" value="ECO:0007669"/>
    <property type="project" value="InterPro"/>
</dbReference>
<dbReference type="InParanoid" id="A0A1Y2LVG5"/>
<keyword evidence="8" id="KW-0472">Membrane</keyword>
<keyword evidence="5" id="KW-0999">Mitochondrion inner membrane</keyword>
<organism evidence="10 11">
    <name type="scientific">Epicoccum nigrum</name>
    <name type="common">Soil fungus</name>
    <name type="synonym">Epicoccum purpurascens</name>
    <dbReference type="NCBI Taxonomy" id="105696"/>
    <lineage>
        <taxon>Eukaryota</taxon>
        <taxon>Fungi</taxon>
        <taxon>Dikarya</taxon>
        <taxon>Ascomycota</taxon>
        <taxon>Pezizomycotina</taxon>
        <taxon>Dothideomycetes</taxon>
        <taxon>Pleosporomycetidae</taxon>
        <taxon>Pleosporales</taxon>
        <taxon>Pleosporineae</taxon>
        <taxon>Didymellaceae</taxon>
        <taxon>Epicoccum</taxon>
    </lineage>
</organism>
<evidence type="ECO:0000256" key="9">
    <source>
        <dbReference type="SAM" id="MobiDB-lite"/>
    </source>
</evidence>
<evidence type="ECO:0000256" key="6">
    <source>
        <dbReference type="ARBA" id="ARBA00022982"/>
    </source>
</evidence>
<proteinExistence type="inferred from homology"/>
<evidence type="ECO:0000256" key="8">
    <source>
        <dbReference type="ARBA" id="ARBA00023136"/>
    </source>
</evidence>
<dbReference type="EMBL" id="KZ107848">
    <property type="protein sequence ID" value="OSS47559.1"/>
    <property type="molecule type" value="Genomic_DNA"/>
</dbReference>
<reference evidence="10 11" key="1">
    <citation type="journal article" date="2017" name="Genome Announc.">
        <title>Genome sequence of the saprophytic ascomycete Epicoccum nigrum ICMP 19927 strain isolated from New Zealand.</title>
        <authorList>
            <person name="Fokin M."/>
            <person name="Fleetwood D."/>
            <person name="Weir B.S."/>
            <person name="Villas-Boas S.G."/>
        </authorList>
    </citation>
    <scope>NUCLEOTIDE SEQUENCE [LARGE SCALE GENOMIC DNA]</scope>
    <source>
        <strain evidence="10 11">ICMP 19927</strain>
    </source>
</reference>
<dbReference type="PANTHER" id="PTHR12653">
    <property type="entry name" value="NADH-UBIQUINONE OXIDOREDUCTASE 13 KD-B SUBUNIT"/>
    <property type="match status" value="1"/>
</dbReference>
<evidence type="ECO:0000313" key="11">
    <source>
        <dbReference type="Proteomes" id="UP000193240"/>
    </source>
</evidence>
<keyword evidence="7" id="KW-0496">Mitochondrion</keyword>
<dbReference type="GO" id="GO:0005743">
    <property type="term" value="C:mitochondrial inner membrane"/>
    <property type="evidence" value="ECO:0007669"/>
    <property type="project" value="UniProtKB-SubCell"/>
</dbReference>
<dbReference type="OMA" id="WTYFERG"/>
<keyword evidence="3" id="KW-0813">Transport</keyword>
<evidence type="ECO:0000313" key="10">
    <source>
        <dbReference type="EMBL" id="OSS47559.1"/>
    </source>
</evidence>
<comment type="similarity">
    <text evidence="2">Belongs to the complex I NDUFA5 subunit family.</text>
</comment>
<dbReference type="InterPro" id="IPR006806">
    <property type="entry name" value="NDUFA5"/>
</dbReference>
<name>A0A1Y2LVG5_EPING</name>
<comment type="subcellular location">
    <subcellularLocation>
        <location evidence="1">Mitochondrion inner membrane</location>
        <topology evidence="1">Peripheral membrane protein</topology>
        <orientation evidence="1">Matrix side</orientation>
    </subcellularLocation>
</comment>
<evidence type="ECO:0000256" key="1">
    <source>
        <dbReference type="ARBA" id="ARBA00004443"/>
    </source>
</evidence>
<dbReference type="Pfam" id="PF04716">
    <property type="entry name" value="ETC_C1_NDUFA5"/>
    <property type="match status" value="1"/>
</dbReference>
<sequence length="243" mass="27252">MRAASRLFAAVKPGQFLEAGAPTGLTGLHTHPSPRSTLLYHYTSTLTKLKQVPESSVYRQSVEALTRHRLRIIEESKPKGWDQWQQTISAQIADDPEHFHTIANESGVAVVLPKVDNKDYGQNRKAEWDGEKAQSFPEGIKSQAARKKDIKALKGDVNYKPQRTHKPTVFAPEPQYTIEAINDLESKLGAGLIEEVIQVAEGEHKLVDEMIKSKVWEPLEEPAPEGQWVYAERQTHTGTTQKP</sequence>
<gene>
    <name evidence="10" type="ORF">B5807_07505</name>
</gene>
<keyword evidence="11" id="KW-1185">Reference proteome</keyword>
<evidence type="ECO:0000256" key="2">
    <source>
        <dbReference type="ARBA" id="ARBA00010261"/>
    </source>
</evidence>
<evidence type="ECO:0000256" key="4">
    <source>
        <dbReference type="ARBA" id="ARBA00022660"/>
    </source>
</evidence>
<dbReference type="AlphaFoldDB" id="A0A1Y2LVG5"/>
<dbReference type="STRING" id="105696.A0A1Y2LVG5"/>
<evidence type="ECO:0000256" key="5">
    <source>
        <dbReference type="ARBA" id="ARBA00022792"/>
    </source>
</evidence>